<dbReference type="OrthoDB" id="1910414at2"/>
<organism evidence="2 3">
    <name type="scientific">Serpentinicella alkaliphila</name>
    <dbReference type="NCBI Taxonomy" id="1734049"/>
    <lineage>
        <taxon>Bacteria</taxon>
        <taxon>Bacillati</taxon>
        <taxon>Bacillota</taxon>
        <taxon>Clostridia</taxon>
        <taxon>Peptostreptococcales</taxon>
        <taxon>Natronincolaceae</taxon>
        <taxon>Serpentinicella</taxon>
    </lineage>
</organism>
<keyword evidence="1" id="KW-1133">Transmembrane helix</keyword>
<feature type="transmembrane region" description="Helical" evidence="1">
    <location>
        <begin position="185"/>
        <end position="204"/>
    </location>
</feature>
<proteinExistence type="predicted"/>
<evidence type="ECO:0000256" key="1">
    <source>
        <dbReference type="SAM" id="Phobius"/>
    </source>
</evidence>
<name>A0A4R2TTL9_9FIRM</name>
<dbReference type="EMBL" id="SLYC01000040">
    <property type="protein sequence ID" value="TCP98452.1"/>
    <property type="molecule type" value="Genomic_DNA"/>
</dbReference>
<evidence type="ECO:0000313" key="3">
    <source>
        <dbReference type="Proteomes" id="UP000295504"/>
    </source>
</evidence>
<dbReference type="Proteomes" id="UP000295504">
    <property type="component" value="Unassembled WGS sequence"/>
</dbReference>
<keyword evidence="1" id="KW-0812">Transmembrane</keyword>
<keyword evidence="1" id="KW-0472">Membrane</keyword>
<dbReference type="RefSeq" id="WP_132849358.1">
    <property type="nucleotide sequence ID" value="NZ_CP058648.1"/>
</dbReference>
<gene>
    <name evidence="2" type="ORF">EDD79_104034</name>
</gene>
<dbReference type="AlphaFoldDB" id="A0A4R2TTL9"/>
<keyword evidence="3" id="KW-1185">Reference proteome</keyword>
<protein>
    <submittedName>
        <fullName evidence="2">Uncharacterized protein</fullName>
    </submittedName>
</protein>
<reference evidence="2 3" key="1">
    <citation type="submission" date="2019-03" db="EMBL/GenBank/DDBJ databases">
        <title>Genomic Encyclopedia of Type Strains, Phase IV (KMG-IV): sequencing the most valuable type-strain genomes for metagenomic binning, comparative biology and taxonomic classification.</title>
        <authorList>
            <person name="Goeker M."/>
        </authorList>
    </citation>
    <scope>NUCLEOTIDE SEQUENCE [LARGE SCALE GENOMIC DNA]</scope>
    <source>
        <strain evidence="2 3">DSM 100013</strain>
    </source>
</reference>
<comment type="caution">
    <text evidence="2">The sequence shown here is derived from an EMBL/GenBank/DDBJ whole genome shotgun (WGS) entry which is preliminary data.</text>
</comment>
<accession>A0A4R2TTL9</accession>
<sequence>MHRLNKTIRWEVIEIKKIVIVLALLLFLSTVRVFAGDIPESIMMGEQQALFIGEIVDDSDETYNIEIIDLLMGHVSENQISVKKFSYYGNTLEPKIGDYVVAVLIEDNTIHNSWIFKCTSTDYRTLKLVSRNYNMVKRYEQYINQGKYQEAQRNLEKNETTTSITNIQQEVVEDINNSLSTRRNIAILGFSVLLLAVLTYMFILRKTKK</sequence>
<evidence type="ECO:0000313" key="2">
    <source>
        <dbReference type="EMBL" id="TCP98452.1"/>
    </source>
</evidence>